<keyword evidence="3" id="KW-0813">Transport</keyword>
<keyword evidence="4" id="KW-1003">Cell membrane</keyword>
<comment type="subcellular location">
    <subcellularLocation>
        <location evidence="1">Cell membrane</location>
        <topology evidence="1">Peripheral membrane protein</topology>
    </subcellularLocation>
</comment>
<keyword evidence="5" id="KW-0547">Nucleotide-binding</keyword>
<evidence type="ECO:0000256" key="6">
    <source>
        <dbReference type="ARBA" id="ARBA00022840"/>
    </source>
</evidence>
<dbReference type="SMART" id="SM00382">
    <property type="entry name" value="AAA"/>
    <property type="match status" value="2"/>
</dbReference>
<comment type="similarity">
    <text evidence="2">Belongs to the ABC transporter superfamily.</text>
</comment>
<feature type="domain" description="ABC transporter" evidence="9">
    <location>
        <begin position="4"/>
        <end position="240"/>
    </location>
</feature>
<evidence type="ECO:0000313" key="10">
    <source>
        <dbReference type="EMBL" id="HJC50747.1"/>
    </source>
</evidence>
<dbReference type="InterPro" id="IPR027417">
    <property type="entry name" value="P-loop_NTPase"/>
</dbReference>
<proteinExistence type="inferred from homology"/>
<name>A0A9D2PHF5_9FIRM</name>
<accession>A0A9D2PHF5</accession>
<evidence type="ECO:0000256" key="5">
    <source>
        <dbReference type="ARBA" id="ARBA00022741"/>
    </source>
</evidence>
<dbReference type="Proteomes" id="UP000823904">
    <property type="component" value="Unassembled WGS sequence"/>
</dbReference>
<evidence type="ECO:0000313" key="11">
    <source>
        <dbReference type="Proteomes" id="UP000823904"/>
    </source>
</evidence>
<evidence type="ECO:0000256" key="2">
    <source>
        <dbReference type="ARBA" id="ARBA00005417"/>
    </source>
</evidence>
<dbReference type="AlphaFoldDB" id="A0A9D2PHF5"/>
<dbReference type="InterPro" id="IPR050095">
    <property type="entry name" value="ECF_ABC_transporter_ATP-bd"/>
</dbReference>
<dbReference type="EMBL" id="DWWD01000036">
    <property type="protein sequence ID" value="HJC50747.1"/>
    <property type="molecule type" value="Genomic_DNA"/>
</dbReference>
<evidence type="ECO:0000259" key="9">
    <source>
        <dbReference type="PROSITE" id="PS50893"/>
    </source>
</evidence>
<dbReference type="SUPFAM" id="SSF52540">
    <property type="entry name" value="P-loop containing nucleoside triphosphate hydrolases"/>
    <property type="match status" value="2"/>
</dbReference>
<dbReference type="GO" id="GO:0042626">
    <property type="term" value="F:ATPase-coupled transmembrane transporter activity"/>
    <property type="evidence" value="ECO:0007669"/>
    <property type="project" value="TreeGrafter"/>
</dbReference>
<evidence type="ECO:0000256" key="8">
    <source>
        <dbReference type="ARBA" id="ARBA00023136"/>
    </source>
</evidence>
<dbReference type="InterPro" id="IPR017871">
    <property type="entry name" value="ABC_transporter-like_CS"/>
</dbReference>
<reference evidence="10" key="1">
    <citation type="journal article" date="2021" name="PeerJ">
        <title>Extensive microbial diversity within the chicken gut microbiome revealed by metagenomics and culture.</title>
        <authorList>
            <person name="Gilroy R."/>
            <person name="Ravi A."/>
            <person name="Getino M."/>
            <person name="Pursley I."/>
            <person name="Horton D.L."/>
            <person name="Alikhan N.F."/>
            <person name="Baker D."/>
            <person name="Gharbi K."/>
            <person name="Hall N."/>
            <person name="Watson M."/>
            <person name="Adriaenssens E.M."/>
            <person name="Foster-Nyarko E."/>
            <person name="Jarju S."/>
            <person name="Secka A."/>
            <person name="Antonio M."/>
            <person name="Oren A."/>
            <person name="Chaudhuri R.R."/>
            <person name="La Ragione R."/>
            <person name="Hildebrand F."/>
            <person name="Pallen M.J."/>
        </authorList>
    </citation>
    <scope>NUCLEOTIDE SEQUENCE</scope>
    <source>
        <strain evidence="10">ChiSjej3B21-8574</strain>
    </source>
</reference>
<feature type="domain" description="ABC transporter" evidence="9">
    <location>
        <begin position="288"/>
        <end position="499"/>
    </location>
</feature>
<keyword evidence="7" id="KW-1278">Translocase</keyword>
<dbReference type="GO" id="GO:0043190">
    <property type="term" value="C:ATP-binding cassette (ABC) transporter complex"/>
    <property type="evidence" value="ECO:0007669"/>
    <property type="project" value="TreeGrafter"/>
</dbReference>
<dbReference type="InterPro" id="IPR003439">
    <property type="entry name" value="ABC_transporter-like_ATP-bd"/>
</dbReference>
<dbReference type="PROSITE" id="PS50893">
    <property type="entry name" value="ABC_TRANSPORTER_2"/>
    <property type="match status" value="2"/>
</dbReference>
<keyword evidence="6 10" id="KW-0067">ATP-binding</keyword>
<sequence length="517" mass="57972">MYQIRHLSFQYALAEKAALKDISVDIEEGTLTVLTGPSGSGKSTLLRHLKKELLPRGKRKGSILYCGEKIENLEPKRSAAETGYLFQNPSRQMVMDTVWHEIAFGMENLGTSYGQMKRTAAEIVNYCDLQRIYRMPVHDLSGGEKQIVNLASLMAVHPRVLILDEPVAQLDPVGKRDFLSMVEMLRKEFQMTIVMAAHDLEGILEKADQCIFMKDGQIKAAGTPAEMAETLWEHDREMGELMPQTVRLSERIGQKPDFSMGSLREKMKKTAYTTEHLRQEETEGRRILKARGLYAGYGKKEILRDFSLDLREKEFLAVLGANGSGKTTLLKCLSGQMKGSGKIDVKGKCAVLPQEPELLFVKDKLRDDLEENSGGKTSLLEQYINLCGMAGQMESHPYDLSGGQQQMAALIKVLLTEPDILLLDEPTKGMDRLHKMRLGQVLQQLCRKGTAILCVTHDMEFAAAFAGRAAMLFDGKLEGEDRPEAFFTNNYFYTTTAAKITRGLKQPVILPEEVKRL</sequence>
<dbReference type="Pfam" id="PF00005">
    <property type="entry name" value="ABC_tran"/>
    <property type="match status" value="2"/>
</dbReference>
<gene>
    <name evidence="10" type="ORF">H9754_09310</name>
</gene>
<dbReference type="InterPro" id="IPR015856">
    <property type="entry name" value="ABC_transpr_CbiO/EcfA_su"/>
</dbReference>
<evidence type="ECO:0000256" key="4">
    <source>
        <dbReference type="ARBA" id="ARBA00022475"/>
    </source>
</evidence>
<protein>
    <submittedName>
        <fullName evidence="10">ATP-binding cassette domain-containing protein</fullName>
    </submittedName>
</protein>
<dbReference type="InterPro" id="IPR003593">
    <property type="entry name" value="AAA+_ATPase"/>
</dbReference>
<evidence type="ECO:0000256" key="3">
    <source>
        <dbReference type="ARBA" id="ARBA00022448"/>
    </source>
</evidence>
<keyword evidence="8" id="KW-0472">Membrane</keyword>
<reference evidence="10" key="2">
    <citation type="submission" date="2021-04" db="EMBL/GenBank/DDBJ databases">
        <authorList>
            <person name="Gilroy R."/>
        </authorList>
    </citation>
    <scope>NUCLEOTIDE SEQUENCE</scope>
    <source>
        <strain evidence="10">ChiSjej3B21-8574</strain>
    </source>
</reference>
<dbReference type="GO" id="GO:0005524">
    <property type="term" value="F:ATP binding"/>
    <property type="evidence" value="ECO:0007669"/>
    <property type="project" value="UniProtKB-KW"/>
</dbReference>
<dbReference type="PANTHER" id="PTHR43553">
    <property type="entry name" value="HEAVY METAL TRANSPORTER"/>
    <property type="match status" value="1"/>
</dbReference>
<evidence type="ECO:0000256" key="7">
    <source>
        <dbReference type="ARBA" id="ARBA00022967"/>
    </source>
</evidence>
<dbReference type="PROSITE" id="PS00211">
    <property type="entry name" value="ABC_TRANSPORTER_1"/>
    <property type="match status" value="1"/>
</dbReference>
<dbReference type="Gene3D" id="3.40.50.300">
    <property type="entry name" value="P-loop containing nucleotide triphosphate hydrolases"/>
    <property type="match status" value="2"/>
</dbReference>
<organism evidence="10 11">
    <name type="scientific">Candidatus Anaerostipes avistercoris</name>
    <dbReference type="NCBI Taxonomy" id="2838462"/>
    <lineage>
        <taxon>Bacteria</taxon>
        <taxon>Bacillati</taxon>
        <taxon>Bacillota</taxon>
        <taxon>Clostridia</taxon>
        <taxon>Lachnospirales</taxon>
        <taxon>Lachnospiraceae</taxon>
        <taxon>Anaerostipes</taxon>
    </lineage>
</organism>
<dbReference type="CDD" id="cd03225">
    <property type="entry name" value="ABC_cobalt_CbiO_domain1"/>
    <property type="match status" value="2"/>
</dbReference>
<evidence type="ECO:0000256" key="1">
    <source>
        <dbReference type="ARBA" id="ARBA00004202"/>
    </source>
</evidence>
<dbReference type="GO" id="GO:0016887">
    <property type="term" value="F:ATP hydrolysis activity"/>
    <property type="evidence" value="ECO:0007669"/>
    <property type="project" value="InterPro"/>
</dbReference>
<comment type="caution">
    <text evidence="10">The sequence shown here is derived from an EMBL/GenBank/DDBJ whole genome shotgun (WGS) entry which is preliminary data.</text>
</comment>